<keyword evidence="4 6" id="KW-1133">Transmembrane helix</keyword>
<evidence type="ECO:0000313" key="8">
    <source>
        <dbReference type="EMBL" id="XDV71162.1"/>
    </source>
</evidence>
<feature type="transmembrane region" description="Helical" evidence="6">
    <location>
        <begin position="100"/>
        <end position="117"/>
    </location>
</feature>
<keyword evidence="2 6" id="KW-0813">Transport</keyword>
<feature type="transmembrane region" description="Helical" evidence="6">
    <location>
        <begin position="65"/>
        <end position="88"/>
    </location>
</feature>
<dbReference type="GO" id="GO:0005886">
    <property type="term" value="C:plasma membrane"/>
    <property type="evidence" value="ECO:0007669"/>
    <property type="project" value="UniProtKB-SubCell"/>
</dbReference>
<evidence type="ECO:0000256" key="1">
    <source>
        <dbReference type="ARBA" id="ARBA00004141"/>
    </source>
</evidence>
<accession>A0AB39YMQ7</accession>
<dbReference type="PANTHER" id="PTHR30177:SF33">
    <property type="entry name" value="POSSIBLE OSMOPROTECTANT (GLYCINE BETAINE_CARNITINE_CHOLINE_L-PROLINE) TRANSPORT INTEGRAL MEMBRANE PROTEIN ABC TRANSPORTER PROZ"/>
    <property type="match status" value="1"/>
</dbReference>
<feature type="transmembrane region" description="Helical" evidence="6">
    <location>
        <begin position="201"/>
        <end position="221"/>
    </location>
</feature>
<dbReference type="InterPro" id="IPR035906">
    <property type="entry name" value="MetI-like_sf"/>
</dbReference>
<evidence type="ECO:0000256" key="3">
    <source>
        <dbReference type="ARBA" id="ARBA00022692"/>
    </source>
</evidence>
<dbReference type="InterPro" id="IPR051204">
    <property type="entry name" value="ABC_transp_perm/SBD"/>
</dbReference>
<dbReference type="Pfam" id="PF00528">
    <property type="entry name" value="BPD_transp_1"/>
    <property type="match status" value="1"/>
</dbReference>
<feature type="transmembrane region" description="Helical" evidence="6">
    <location>
        <begin position="165"/>
        <end position="189"/>
    </location>
</feature>
<dbReference type="RefSeq" id="WP_369745367.1">
    <property type="nucleotide sequence ID" value="NZ_CP165735.1"/>
</dbReference>
<dbReference type="GO" id="GO:0055085">
    <property type="term" value="P:transmembrane transport"/>
    <property type="evidence" value="ECO:0007669"/>
    <property type="project" value="InterPro"/>
</dbReference>
<dbReference type="PROSITE" id="PS50928">
    <property type="entry name" value="ABC_TM1"/>
    <property type="match status" value="1"/>
</dbReference>
<dbReference type="SUPFAM" id="SSF161098">
    <property type="entry name" value="MetI-like"/>
    <property type="match status" value="1"/>
</dbReference>
<keyword evidence="3 6" id="KW-0812">Transmembrane</keyword>
<dbReference type="GO" id="GO:0031460">
    <property type="term" value="P:glycine betaine transport"/>
    <property type="evidence" value="ECO:0007669"/>
    <property type="project" value="TreeGrafter"/>
</dbReference>
<feature type="domain" description="ABC transmembrane type-1" evidence="7">
    <location>
        <begin position="32"/>
        <end position="218"/>
    </location>
</feature>
<dbReference type="PANTHER" id="PTHR30177">
    <property type="entry name" value="GLYCINE BETAINE/L-PROLINE TRANSPORT SYSTEM PERMEASE PROTEIN PROW"/>
    <property type="match status" value="1"/>
</dbReference>
<dbReference type="AlphaFoldDB" id="A0AB39YMQ7"/>
<keyword evidence="5 6" id="KW-0472">Membrane</keyword>
<protein>
    <submittedName>
        <fullName evidence="8">ABC transporter permease</fullName>
    </submittedName>
</protein>
<evidence type="ECO:0000256" key="4">
    <source>
        <dbReference type="ARBA" id="ARBA00022989"/>
    </source>
</evidence>
<proteinExistence type="inferred from homology"/>
<organism evidence="8">
    <name type="scientific">Paenarthrobacter sp. AMU7</name>
    <dbReference type="NCBI Taxonomy" id="3162492"/>
    <lineage>
        <taxon>Bacteria</taxon>
        <taxon>Bacillati</taxon>
        <taxon>Actinomycetota</taxon>
        <taxon>Actinomycetes</taxon>
        <taxon>Micrococcales</taxon>
        <taxon>Micrococcaceae</taxon>
        <taxon>Paenarthrobacter</taxon>
    </lineage>
</organism>
<comment type="subcellular location">
    <subcellularLocation>
        <location evidence="6">Cell membrane</location>
        <topology evidence="6">Multi-pass membrane protein</topology>
    </subcellularLocation>
    <subcellularLocation>
        <location evidence="1">Membrane</location>
        <topology evidence="1">Multi-pass membrane protein</topology>
    </subcellularLocation>
</comment>
<evidence type="ECO:0000256" key="5">
    <source>
        <dbReference type="ARBA" id="ARBA00023136"/>
    </source>
</evidence>
<comment type="similarity">
    <text evidence="6">Belongs to the binding-protein-dependent transport system permease family.</text>
</comment>
<dbReference type="Gene3D" id="1.10.3720.10">
    <property type="entry name" value="MetI-like"/>
    <property type="match status" value="1"/>
</dbReference>
<dbReference type="EMBL" id="CP165735">
    <property type="protein sequence ID" value="XDV71162.1"/>
    <property type="molecule type" value="Genomic_DNA"/>
</dbReference>
<dbReference type="InterPro" id="IPR000515">
    <property type="entry name" value="MetI-like"/>
</dbReference>
<gene>
    <name evidence="8" type="ORF">ABQM86_19745</name>
</gene>
<evidence type="ECO:0000259" key="7">
    <source>
        <dbReference type="PROSITE" id="PS50928"/>
    </source>
</evidence>
<feature type="transmembrane region" description="Helical" evidence="6">
    <location>
        <begin position="36"/>
        <end position="59"/>
    </location>
</feature>
<sequence>MADTVDPQGGGIVNYLFDPAHWSGADGIPTLIAEHLLYSLIALAIAAIIAVPLGIYIGVTGKGVFMIAGLANALRALPSVGLLILLVLLISPAFPSRMGYVLPSLIVLVLLAVPPILTNTYAGVRAVDAAAVDAAKGMGFRTMKILTDVQLPCSLPLVLSGVRSALLQIISTATIAAYISLGGLGRLLIDGKAQNDYGQMVAGAVLVALLALFFDQLLAFITRRVVSPGLTRRTIKSAAVAESVKTPVTV</sequence>
<evidence type="ECO:0000256" key="6">
    <source>
        <dbReference type="RuleBase" id="RU363032"/>
    </source>
</evidence>
<reference evidence="8" key="1">
    <citation type="submission" date="2024-07" db="EMBL/GenBank/DDBJ databases">
        <authorList>
            <person name="Li J."/>
            <person name="Wei H."/>
            <person name="Ma J."/>
        </authorList>
    </citation>
    <scope>NUCLEOTIDE SEQUENCE</scope>
    <source>
        <strain evidence="8">AMU7</strain>
    </source>
</reference>
<name>A0AB39YMQ7_9MICC</name>
<evidence type="ECO:0000256" key="2">
    <source>
        <dbReference type="ARBA" id="ARBA00022448"/>
    </source>
</evidence>